<reference evidence="3 4" key="1">
    <citation type="submission" date="2024-09" db="EMBL/GenBank/DDBJ databases">
        <title>Genome sequencing and assembly of Phytophthora oleae, isolate VK10A, causative agent of rot of olive drupes.</title>
        <authorList>
            <person name="Conti Taguali S."/>
            <person name="Riolo M."/>
            <person name="La Spada F."/>
            <person name="Cacciola S.O."/>
            <person name="Dionisio G."/>
        </authorList>
    </citation>
    <scope>NUCLEOTIDE SEQUENCE [LARGE SCALE GENOMIC DNA]</scope>
    <source>
        <strain evidence="3 4">VK10A</strain>
    </source>
</reference>
<comment type="caution">
    <text evidence="3">The sequence shown here is derived from an EMBL/GenBank/DDBJ whole genome shotgun (WGS) entry which is preliminary data.</text>
</comment>
<dbReference type="AlphaFoldDB" id="A0ABD3F7G5"/>
<evidence type="ECO:0000313" key="4">
    <source>
        <dbReference type="Proteomes" id="UP001632037"/>
    </source>
</evidence>
<proteinExistence type="predicted"/>
<evidence type="ECO:0000256" key="2">
    <source>
        <dbReference type="SAM" id="SignalP"/>
    </source>
</evidence>
<dbReference type="Proteomes" id="UP001632037">
    <property type="component" value="Unassembled WGS sequence"/>
</dbReference>
<dbReference type="EMBL" id="JBIMZQ010000032">
    <property type="protein sequence ID" value="KAL3662234.1"/>
    <property type="molecule type" value="Genomic_DNA"/>
</dbReference>
<keyword evidence="4" id="KW-1185">Reference proteome</keyword>
<accession>A0ABD3F7G5</accession>
<name>A0ABD3F7G5_9STRA</name>
<keyword evidence="2" id="KW-0732">Signal</keyword>
<sequence length="250" mass="26059">MKIINSIAIALMCLVAQISGKPKNFTTPGHGSGNDTEHIQTAANFDSAGAKMEVCPTGDCQNGKFSTAVTGKKATATGRKSKPRSLATLHPYGKHSPSQLDHHFAGIDNGLGLLVKLEAKGPKGKGLPTKKAKGSDAKAKKLDRVDFGDPMFMDAPTFALIDDTSVETALLNSSVVEIQGGVAFRWVFPHFTKKLHYDPVLGEDSTASGSGSPSLSGNTTTETTGSSSASKLSLSCYAVVGVTALVFGLF</sequence>
<organism evidence="3 4">
    <name type="scientific">Phytophthora oleae</name>
    <dbReference type="NCBI Taxonomy" id="2107226"/>
    <lineage>
        <taxon>Eukaryota</taxon>
        <taxon>Sar</taxon>
        <taxon>Stramenopiles</taxon>
        <taxon>Oomycota</taxon>
        <taxon>Peronosporomycetes</taxon>
        <taxon>Peronosporales</taxon>
        <taxon>Peronosporaceae</taxon>
        <taxon>Phytophthora</taxon>
    </lineage>
</organism>
<feature type="region of interest" description="Disordered" evidence="1">
    <location>
        <begin position="206"/>
        <end position="228"/>
    </location>
</feature>
<protein>
    <submittedName>
        <fullName evidence="3">Uncharacterized protein</fullName>
    </submittedName>
</protein>
<gene>
    <name evidence="3" type="ORF">V7S43_012565</name>
</gene>
<evidence type="ECO:0000313" key="3">
    <source>
        <dbReference type="EMBL" id="KAL3662234.1"/>
    </source>
</evidence>
<evidence type="ECO:0000256" key="1">
    <source>
        <dbReference type="SAM" id="MobiDB-lite"/>
    </source>
</evidence>
<feature type="signal peptide" evidence="2">
    <location>
        <begin position="1"/>
        <end position="20"/>
    </location>
</feature>
<feature type="chain" id="PRO_5044819501" evidence="2">
    <location>
        <begin position="21"/>
        <end position="250"/>
    </location>
</feature>